<feature type="domain" description="Alpha/beta hydrolase fold-3" evidence="4">
    <location>
        <begin position="157"/>
        <end position="399"/>
    </location>
</feature>
<organism evidence="5 6">
    <name type="scientific">Pseudovirgaria hyperparasitica</name>
    <dbReference type="NCBI Taxonomy" id="470096"/>
    <lineage>
        <taxon>Eukaryota</taxon>
        <taxon>Fungi</taxon>
        <taxon>Dikarya</taxon>
        <taxon>Ascomycota</taxon>
        <taxon>Pezizomycotina</taxon>
        <taxon>Dothideomycetes</taxon>
        <taxon>Dothideomycetes incertae sedis</taxon>
        <taxon>Acrospermales</taxon>
        <taxon>Acrospermaceae</taxon>
        <taxon>Pseudovirgaria</taxon>
    </lineage>
</organism>
<sequence>MDGPTAAILKLLVPRIPFIFKTIAAHSLWMSDTSSLWNLRSELTIKILRDILLNGPPTTITKQQKGAMKDPGIKGNMWVSKVTMPAPLEDDARQLLFQIIEELKEGEITYKQPPPQPLEAEWTGYRANAKPNAPELPISEAEKYDRMMEETTSPTTLLYLHGGAHYLMDPCLYRDFASRMGKSTGGRVFNVRYRLAPQNPFPAAVLDALMAYLALLYPPPGSHHKPVRAQDIVFAGDSAGGNLAVVLLIVVTHLHQNSPSTCPTVVFNGQTVDVPLPAGCAVRSPWLDMSRSMPSIMGNLAIDYLPPPDKERSQTEATPPCSVWPADPPRVTLYCEGNALLHPLTSPLAQKSWAHAPPMYFSLGEEMMLDEALVVAQRAARQGAVVDVDFFAKMPHVFSMLLDSLPASDVCLDKYAAFCKNVVERPAEVVSKARSIAPKTLAETEMDVKALAPAELTDEKVRELMLGGQKYQFERFEEETKKKEMMKNKGGAKL</sequence>
<evidence type="ECO:0000256" key="3">
    <source>
        <dbReference type="PROSITE-ProRule" id="PRU10038"/>
    </source>
</evidence>
<dbReference type="Gene3D" id="3.40.50.1820">
    <property type="entry name" value="alpha/beta hydrolase"/>
    <property type="match status" value="1"/>
</dbReference>
<comment type="similarity">
    <text evidence="1">Belongs to the 'GDXG' lipolytic enzyme family.</text>
</comment>
<dbReference type="PANTHER" id="PTHR48081">
    <property type="entry name" value="AB HYDROLASE SUPERFAMILY PROTEIN C4A8.06C"/>
    <property type="match status" value="1"/>
</dbReference>
<dbReference type="Pfam" id="PF07859">
    <property type="entry name" value="Abhydrolase_3"/>
    <property type="match status" value="1"/>
</dbReference>
<accession>A0A6A6WFY3</accession>
<evidence type="ECO:0000313" key="6">
    <source>
        <dbReference type="Proteomes" id="UP000799437"/>
    </source>
</evidence>
<dbReference type="Proteomes" id="UP000799437">
    <property type="component" value="Unassembled WGS sequence"/>
</dbReference>
<name>A0A6A6WFY3_9PEZI</name>
<dbReference type="AlphaFoldDB" id="A0A6A6WFY3"/>
<dbReference type="GeneID" id="54481177"/>
<dbReference type="InterPro" id="IPR029058">
    <property type="entry name" value="AB_hydrolase_fold"/>
</dbReference>
<protein>
    <submittedName>
        <fullName evidence="5">Alpha/beta-hydrolase</fullName>
    </submittedName>
</protein>
<dbReference type="InterPro" id="IPR050300">
    <property type="entry name" value="GDXG_lipolytic_enzyme"/>
</dbReference>
<dbReference type="PANTHER" id="PTHR48081:SF25">
    <property type="entry name" value="PUTATIVE (AFU_ORTHOLOGUE AFUA_3G11560)-RELATED"/>
    <property type="match status" value="1"/>
</dbReference>
<evidence type="ECO:0000259" key="4">
    <source>
        <dbReference type="Pfam" id="PF07859"/>
    </source>
</evidence>
<feature type="active site" evidence="3">
    <location>
        <position position="238"/>
    </location>
</feature>
<dbReference type="RefSeq" id="XP_033603391.1">
    <property type="nucleotide sequence ID" value="XM_033740123.1"/>
</dbReference>
<keyword evidence="2 5" id="KW-0378">Hydrolase</keyword>
<dbReference type="EMBL" id="ML996567">
    <property type="protein sequence ID" value="KAF2760940.1"/>
    <property type="molecule type" value="Genomic_DNA"/>
</dbReference>
<dbReference type="PROSITE" id="PS01174">
    <property type="entry name" value="LIPASE_GDXG_SER"/>
    <property type="match status" value="1"/>
</dbReference>
<dbReference type="InterPro" id="IPR013094">
    <property type="entry name" value="AB_hydrolase_3"/>
</dbReference>
<gene>
    <name evidence="5" type="ORF">EJ05DRAFT_247250</name>
</gene>
<dbReference type="GO" id="GO:0016787">
    <property type="term" value="F:hydrolase activity"/>
    <property type="evidence" value="ECO:0007669"/>
    <property type="project" value="UniProtKB-KW"/>
</dbReference>
<keyword evidence="6" id="KW-1185">Reference proteome</keyword>
<dbReference type="SUPFAM" id="SSF53474">
    <property type="entry name" value="alpha/beta-Hydrolases"/>
    <property type="match status" value="1"/>
</dbReference>
<dbReference type="InterPro" id="IPR033140">
    <property type="entry name" value="Lipase_GDXG_put_SER_AS"/>
</dbReference>
<evidence type="ECO:0000313" key="5">
    <source>
        <dbReference type="EMBL" id="KAF2760940.1"/>
    </source>
</evidence>
<proteinExistence type="inferred from homology"/>
<evidence type="ECO:0000256" key="2">
    <source>
        <dbReference type="ARBA" id="ARBA00022801"/>
    </source>
</evidence>
<reference evidence="5" key="1">
    <citation type="journal article" date="2020" name="Stud. Mycol.">
        <title>101 Dothideomycetes genomes: a test case for predicting lifestyles and emergence of pathogens.</title>
        <authorList>
            <person name="Haridas S."/>
            <person name="Albert R."/>
            <person name="Binder M."/>
            <person name="Bloem J."/>
            <person name="Labutti K."/>
            <person name="Salamov A."/>
            <person name="Andreopoulos B."/>
            <person name="Baker S."/>
            <person name="Barry K."/>
            <person name="Bills G."/>
            <person name="Bluhm B."/>
            <person name="Cannon C."/>
            <person name="Castanera R."/>
            <person name="Culley D."/>
            <person name="Daum C."/>
            <person name="Ezra D."/>
            <person name="Gonzalez J."/>
            <person name="Henrissat B."/>
            <person name="Kuo A."/>
            <person name="Liang C."/>
            <person name="Lipzen A."/>
            <person name="Lutzoni F."/>
            <person name="Magnuson J."/>
            <person name="Mondo S."/>
            <person name="Nolan M."/>
            <person name="Ohm R."/>
            <person name="Pangilinan J."/>
            <person name="Park H.-J."/>
            <person name="Ramirez L."/>
            <person name="Alfaro M."/>
            <person name="Sun H."/>
            <person name="Tritt A."/>
            <person name="Yoshinaga Y."/>
            <person name="Zwiers L.-H."/>
            <person name="Turgeon B."/>
            <person name="Goodwin S."/>
            <person name="Spatafora J."/>
            <person name="Crous P."/>
            <person name="Grigoriev I."/>
        </authorList>
    </citation>
    <scope>NUCLEOTIDE SEQUENCE</scope>
    <source>
        <strain evidence="5">CBS 121739</strain>
    </source>
</reference>
<dbReference type="OrthoDB" id="5354320at2759"/>
<evidence type="ECO:0000256" key="1">
    <source>
        <dbReference type="ARBA" id="ARBA00010515"/>
    </source>
</evidence>